<evidence type="ECO:0000256" key="2">
    <source>
        <dbReference type="SAM" id="Phobius"/>
    </source>
</evidence>
<evidence type="ECO:0000313" key="3">
    <source>
        <dbReference type="EMBL" id="CBY01995.1"/>
    </source>
</evidence>
<keyword evidence="2" id="KW-1133">Transmembrane helix</keyword>
<dbReference type="EMBL" id="FP929139">
    <property type="protein sequence ID" value="CBY01995.1"/>
    <property type="molecule type" value="Genomic_DNA"/>
</dbReference>
<dbReference type="HOGENOM" id="CLU_391306_0_0_1"/>
<sequence length="705" mass="77625">MSFMSLINFILFVIYNLFYSLFLSVKLPVVGVVAVLRLIIEVHSDLNIFIHHYIYTIFRNALFSQPYEAHEMLSENYGRNLTVLSLLFLLLSYRVFLWAISQQWTQEKVDVGIIAGHSSVSPAGHSSLSPEVADTPTYTIPTFEHFTGTGDSFLPHLQSDPNVDWTTYKFHKDTFLNEEVEAQYGFSRKWDKYKGNHWVYKAPTADQRPSIEAPVEPQPVVQAAQQHHEAVQVAAPPPLLALPPPPPALLTPPPPALLTPPPPVALLAPPVALAPSVEAYQPPPPPPSFEMVCAAMARETDGLKDAITEFLTTVNASGDPSEVMEVLGTSLEVAYGALWVHRTQLTLDESRQTGWLGYLEEYYAVVLPNAYWLVSTHKNGDMLVFLQGLLAFGRFLGVVLPDLDLSPPPPPQPSADSASAAPMPPLAPAPTPAPDFDPFPGPVPDPVHASAPTPAPAPAPTQAPPSFSSSGIKPASYRASAATSRNSRSAGQRRPAGVVKRTVSERPIGAQPTYADPPQLGQQPGKKVLDFDDLEAWKDLDQEELTGLTVESFGWSDDNTTSRRLWKFTSGRDLLVGGSWSNGFTADSLLEDIDGKVGPLKRAAWVLKWQAQAPFNWQGESDTAPTLLTEVTTFLYDAGQKIDWVSARKTLQDADDFMDFVRFHWNFLGRQANLRENLAGQYNAAAVEKWLLRAREMKKKVTPPK</sequence>
<dbReference type="VEuPathDB" id="FungiDB:LEMA_P007820.1"/>
<dbReference type="AlphaFoldDB" id="E5AFK6"/>
<dbReference type="GeneID" id="13286496"/>
<dbReference type="Proteomes" id="UP000002668">
    <property type="component" value="Genome"/>
</dbReference>
<feature type="compositionally biased region" description="Pro residues" evidence="1">
    <location>
        <begin position="422"/>
        <end position="445"/>
    </location>
</feature>
<feature type="transmembrane region" description="Helical" evidence="2">
    <location>
        <begin position="6"/>
        <end position="39"/>
    </location>
</feature>
<accession>E5AFK6</accession>
<reference evidence="4" key="1">
    <citation type="journal article" date="2011" name="Nat. Commun.">
        <title>Effector diversification within compartments of the Leptosphaeria maculans genome affected by Repeat-Induced Point mutations.</title>
        <authorList>
            <person name="Rouxel T."/>
            <person name="Grandaubert J."/>
            <person name="Hane J.K."/>
            <person name="Hoede C."/>
            <person name="van de Wouw A.P."/>
            <person name="Couloux A."/>
            <person name="Dominguez V."/>
            <person name="Anthouard V."/>
            <person name="Bally P."/>
            <person name="Bourras S."/>
            <person name="Cozijnsen A.J."/>
            <person name="Ciuffetti L.M."/>
            <person name="Degrave A."/>
            <person name="Dilmaghani A."/>
            <person name="Duret L."/>
            <person name="Fudal I."/>
            <person name="Goodwin S.B."/>
            <person name="Gout L."/>
            <person name="Glaser N."/>
            <person name="Linglin J."/>
            <person name="Kema G.H.J."/>
            <person name="Lapalu N."/>
            <person name="Lawrence C.B."/>
            <person name="May K."/>
            <person name="Meyer M."/>
            <person name="Ollivier B."/>
            <person name="Poulain J."/>
            <person name="Schoch C.L."/>
            <person name="Simon A."/>
            <person name="Spatafora J.W."/>
            <person name="Stachowiak A."/>
            <person name="Turgeon B.G."/>
            <person name="Tyler B.M."/>
            <person name="Vincent D."/>
            <person name="Weissenbach J."/>
            <person name="Amselem J."/>
            <person name="Quesneville H."/>
            <person name="Oliver R.P."/>
            <person name="Wincker P."/>
            <person name="Balesdent M.-H."/>
            <person name="Howlett B.J."/>
        </authorList>
    </citation>
    <scope>NUCLEOTIDE SEQUENCE [LARGE SCALE GENOMIC DNA]</scope>
    <source>
        <strain evidence="4">JN3 / isolate v23.1.3 / race Av1-4-5-6-7-8</strain>
    </source>
</reference>
<keyword evidence="4" id="KW-1185">Reference proteome</keyword>
<keyword evidence="2" id="KW-0472">Membrane</keyword>
<proteinExistence type="predicted"/>
<feature type="region of interest" description="Disordered" evidence="1">
    <location>
        <begin position="406"/>
        <end position="524"/>
    </location>
</feature>
<dbReference type="InParanoid" id="E5AFK6"/>
<feature type="compositionally biased region" description="Pro residues" evidence="1">
    <location>
        <begin position="453"/>
        <end position="463"/>
    </location>
</feature>
<evidence type="ECO:0000256" key="1">
    <source>
        <dbReference type="SAM" id="MobiDB-lite"/>
    </source>
</evidence>
<evidence type="ECO:0000313" key="4">
    <source>
        <dbReference type="Proteomes" id="UP000002668"/>
    </source>
</evidence>
<dbReference type="STRING" id="985895.E5AFK6"/>
<dbReference type="OrthoDB" id="3798038at2759"/>
<name>E5AFK6_LEPMJ</name>
<feature type="compositionally biased region" description="Low complexity" evidence="1">
    <location>
        <begin position="464"/>
        <end position="490"/>
    </location>
</feature>
<keyword evidence="2" id="KW-0812">Transmembrane</keyword>
<gene>
    <name evidence="3" type="ORF">LEMA_P007820.1</name>
</gene>
<organism evidence="3 4">
    <name type="scientific">Leptosphaeria maculans (strain JN3 / isolate v23.1.3 / race Av1-4-5-6-7-8)</name>
    <name type="common">Blackleg fungus</name>
    <name type="synonym">Phoma lingam</name>
    <dbReference type="NCBI Taxonomy" id="985895"/>
    <lineage>
        <taxon>Eukaryota</taxon>
        <taxon>Fungi</taxon>
        <taxon>Dikarya</taxon>
        <taxon>Ascomycota</taxon>
        <taxon>Pezizomycotina</taxon>
        <taxon>Dothideomycetes</taxon>
        <taxon>Pleosporomycetidae</taxon>
        <taxon>Pleosporales</taxon>
        <taxon>Pleosporineae</taxon>
        <taxon>Leptosphaeriaceae</taxon>
        <taxon>Plenodomus</taxon>
        <taxon>Plenodomus lingam/Leptosphaeria maculans species complex</taxon>
    </lineage>
</organism>
<protein>
    <submittedName>
        <fullName evidence="3">Uncharacterized protein</fullName>
    </submittedName>
</protein>
<dbReference type="RefSeq" id="XP_003845474.1">
    <property type="nucleotide sequence ID" value="XM_003845426.1"/>
</dbReference>